<dbReference type="SUPFAM" id="SSF52540">
    <property type="entry name" value="P-loop containing nucleoside triphosphate hydrolases"/>
    <property type="match status" value="1"/>
</dbReference>
<dbReference type="EMBL" id="QKWP01000215">
    <property type="protein sequence ID" value="RIB24468.1"/>
    <property type="molecule type" value="Genomic_DNA"/>
</dbReference>
<proteinExistence type="predicted"/>
<dbReference type="InterPro" id="IPR027417">
    <property type="entry name" value="P-loop_NTPase"/>
</dbReference>
<accession>A0A397VRA7</accession>
<dbReference type="InterPro" id="IPR030383">
    <property type="entry name" value="G_VLIG_dom"/>
</dbReference>
<dbReference type="PANTHER" id="PTHR14819:SF25">
    <property type="entry name" value="CHROMOSOME UNDETERMINED SCAFFOLD_52, WHOLE GENOME SHOTGUN SEQUENCE"/>
    <property type="match status" value="1"/>
</dbReference>
<evidence type="ECO:0000259" key="1">
    <source>
        <dbReference type="PROSITE" id="PS51717"/>
    </source>
</evidence>
<dbReference type="PROSITE" id="PS51717">
    <property type="entry name" value="G_VLIG"/>
    <property type="match status" value="1"/>
</dbReference>
<dbReference type="Proteomes" id="UP000266673">
    <property type="component" value="Unassembled WGS sequence"/>
</dbReference>
<dbReference type="AlphaFoldDB" id="A0A397VRA7"/>
<protein>
    <recommendedName>
        <fullName evidence="1">VLIG-type G domain-containing protein</fullName>
    </recommendedName>
</protein>
<dbReference type="GO" id="GO:0005525">
    <property type="term" value="F:GTP binding"/>
    <property type="evidence" value="ECO:0007669"/>
    <property type="project" value="InterPro"/>
</dbReference>
<dbReference type="STRING" id="44941.A0A397VRA7"/>
<evidence type="ECO:0000313" key="3">
    <source>
        <dbReference type="Proteomes" id="UP000266673"/>
    </source>
</evidence>
<keyword evidence="3" id="KW-1185">Reference proteome</keyword>
<evidence type="ECO:0000313" key="2">
    <source>
        <dbReference type="EMBL" id="RIB24468.1"/>
    </source>
</evidence>
<comment type="caution">
    <text evidence="2">The sequence shown here is derived from an EMBL/GenBank/DDBJ whole genome shotgun (WGS) entry which is preliminary data.</text>
</comment>
<sequence>MRRQALAHLEEVSKLSMEKSSKFLNNAILTRKELNKHIFKIYFDDNPKLFSANGPTKENVFKSLGYCELLISGDTIELFDGDSMIINETWLLTIFNSIDKRSPTLKMFVISILGLLSYGKSTNLNALFTYKFAVLLIGCDYCFWNKIYLIIGTSDLTIINVLSESMKKLTEIM</sequence>
<gene>
    <name evidence="2" type="ORF">C2G38_2168482</name>
</gene>
<organism evidence="2 3">
    <name type="scientific">Gigaspora rosea</name>
    <dbReference type="NCBI Taxonomy" id="44941"/>
    <lineage>
        <taxon>Eukaryota</taxon>
        <taxon>Fungi</taxon>
        <taxon>Fungi incertae sedis</taxon>
        <taxon>Mucoromycota</taxon>
        <taxon>Glomeromycotina</taxon>
        <taxon>Glomeromycetes</taxon>
        <taxon>Diversisporales</taxon>
        <taxon>Gigasporaceae</taxon>
        <taxon>Gigaspora</taxon>
    </lineage>
</organism>
<feature type="domain" description="VLIG-type G" evidence="1">
    <location>
        <begin position="104"/>
        <end position="173"/>
    </location>
</feature>
<name>A0A397VRA7_9GLOM</name>
<dbReference type="OrthoDB" id="1597724at2759"/>
<reference evidence="2 3" key="1">
    <citation type="submission" date="2018-06" db="EMBL/GenBank/DDBJ databases">
        <title>Comparative genomics reveals the genomic features of Rhizophagus irregularis, R. cerebriforme, R. diaphanum and Gigaspora rosea, and their symbiotic lifestyle signature.</title>
        <authorList>
            <person name="Morin E."/>
            <person name="San Clemente H."/>
            <person name="Chen E.C.H."/>
            <person name="De La Providencia I."/>
            <person name="Hainaut M."/>
            <person name="Kuo A."/>
            <person name="Kohler A."/>
            <person name="Murat C."/>
            <person name="Tang N."/>
            <person name="Roy S."/>
            <person name="Loubradou J."/>
            <person name="Henrissat B."/>
            <person name="Grigoriev I.V."/>
            <person name="Corradi N."/>
            <person name="Roux C."/>
            <person name="Martin F.M."/>
        </authorList>
    </citation>
    <scope>NUCLEOTIDE SEQUENCE [LARGE SCALE GENOMIC DNA]</scope>
    <source>
        <strain evidence="2 3">DAOM 194757</strain>
    </source>
</reference>
<dbReference type="InterPro" id="IPR052986">
    <property type="entry name" value="VLIG_GTPase"/>
</dbReference>
<dbReference type="PANTHER" id="PTHR14819">
    <property type="entry name" value="GTP-BINDING"/>
    <property type="match status" value="1"/>
</dbReference>